<evidence type="ECO:0000313" key="1">
    <source>
        <dbReference type="EMBL" id="GFT80546.1"/>
    </source>
</evidence>
<accession>A0A8X6PU03</accession>
<reference evidence="1" key="1">
    <citation type="submission" date="2020-08" db="EMBL/GenBank/DDBJ databases">
        <title>Multicomponent nature underlies the extraordinary mechanical properties of spider dragline silk.</title>
        <authorList>
            <person name="Kono N."/>
            <person name="Nakamura H."/>
            <person name="Mori M."/>
            <person name="Yoshida Y."/>
            <person name="Ohtoshi R."/>
            <person name="Malay A.D."/>
            <person name="Moran D.A.P."/>
            <person name="Tomita M."/>
            <person name="Numata K."/>
            <person name="Arakawa K."/>
        </authorList>
    </citation>
    <scope>NUCLEOTIDE SEQUENCE</scope>
</reference>
<dbReference type="EMBL" id="BMAW01071948">
    <property type="protein sequence ID" value="GFT80546.1"/>
    <property type="molecule type" value="Genomic_DNA"/>
</dbReference>
<dbReference type="OrthoDB" id="10297436at2759"/>
<keyword evidence="2" id="KW-1185">Reference proteome</keyword>
<name>A0A8X6PU03_NEPPI</name>
<dbReference type="Proteomes" id="UP000887013">
    <property type="component" value="Unassembled WGS sequence"/>
</dbReference>
<dbReference type="AlphaFoldDB" id="A0A8X6PU03"/>
<gene>
    <name evidence="1" type="ORF">NPIL_616551</name>
</gene>
<organism evidence="1 2">
    <name type="scientific">Nephila pilipes</name>
    <name type="common">Giant wood spider</name>
    <name type="synonym">Nephila maculata</name>
    <dbReference type="NCBI Taxonomy" id="299642"/>
    <lineage>
        <taxon>Eukaryota</taxon>
        <taxon>Metazoa</taxon>
        <taxon>Ecdysozoa</taxon>
        <taxon>Arthropoda</taxon>
        <taxon>Chelicerata</taxon>
        <taxon>Arachnida</taxon>
        <taxon>Araneae</taxon>
        <taxon>Araneomorphae</taxon>
        <taxon>Entelegynae</taxon>
        <taxon>Araneoidea</taxon>
        <taxon>Nephilidae</taxon>
        <taxon>Nephila</taxon>
    </lineage>
</organism>
<comment type="caution">
    <text evidence="1">The sequence shown here is derived from an EMBL/GenBank/DDBJ whole genome shotgun (WGS) entry which is preliminary data.</text>
</comment>
<proteinExistence type="predicted"/>
<sequence length="81" mass="8983">MDVLFPNADVCVLYLCPKYDADPQKCNIPIPSKQLGPSVSQTISTWSTLFLPTYPLHSGYLPLESFCLKGPPLLSEKPSRD</sequence>
<protein>
    <submittedName>
        <fullName evidence="1">Uncharacterized protein</fullName>
    </submittedName>
</protein>
<evidence type="ECO:0000313" key="2">
    <source>
        <dbReference type="Proteomes" id="UP000887013"/>
    </source>
</evidence>